<accession>A0A8J6TM14</accession>
<dbReference type="InterPro" id="IPR001957">
    <property type="entry name" value="Chromosome_initiator_DnaA"/>
</dbReference>
<feature type="binding site" evidence="7">
    <location>
        <position position="161"/>
    </location>
    <ligand>
        <name>ATP</name>
        <dbReference type="ChEBI" id="CHEBI:30616"/>
    </ligand>
</feature>
<dbReference type="PRINTS" id="PR00051">
    <property type="entry name" value="DNAA"/>
</dbReference>
<evidence type="ECO:0000259" key="11">
    <source>
        <dbReference type="SMART" id="SM00760"/>
    </source>
</evidence>
<feature type="binding site" evidence="7">
    <location>
        <position position="158"/>
    </location>
    <ligand>
        <name>ATP</name>
        <dbReference type="ChEBI" id="CHEBI:30616"/>
    </ligand>
</feature>
<dbReference type="PANTHER" id="PTHR30050">
    <property type="entry name" value="CHROMOSOMAL REPLICATION INITIATOR PROTEIN DNAA"/>
    <property type="match status" value="1"/>
</dbReference>
<dbReference type="PANTHER" id="PTHR30050:SF2">
    <property type="entry name" value="CHROMOSOMAL REPLICATION INITIATOR PROTEIN DNAA"/>
    <property type="match status" value="1"/>
</dbReference>
<dbReference type="GO" id="GO:0005524">
    <property type="term" value="F:ATP binding"/>
    <property type="evidence" value="ECO:0007669"/>
    <property type="project" value="UniProtKB-UniRule"/>
</dbReference>
<evidence type="ECO:0000256" key="2">
    <source>
        <dbReference type="ARBA" id="ARBA00022705"/>
    </source>
</evidence>
<dbReference type="Pfam" id="PF11638">
    <property type="entry name" value="DnaA_N"/>
    <property type="match status" value="1"/>
</dbReference>
<organism evidence="12 13">
    <name type="scientific">Candidatus Desulfatibia profunda</name>
    <dbReference type="NCBI Taxonomy" id="2841695"/>
    <lineage>
        <taxon>Bacteria</taxon>
        <taxon>Pseudomonadati</taxon>
        <taxon>Thermodesulfobacteriota</taxon>
        <taxon>Desulfobacteria</taxon>
        <taxon>Desulfobacterales</taxon>
        <taxon>Desulfobacterales incertae sedis</taxon>
        <taxon>Candidatus Desulfatibia</taxon>
    </lineage>
</organism>
<dbReference type="InterPro" id="IPR013159">
    <property type="entry name" value="DnaA_C"/>
</dbReference>
<dbReference type="EMBL" id="JACNJH010000128">
    <property type="protein sequence ID" value="MBC8361253.1"/>
    <property type="molecule type" value="Genomic_DNA"/>
</dbReference>
<keyword evidence="3 7" id="KW-0547">Nucleotide-binding</keyword>
<dbReference type="GO" id="GO:0008289">
    <property type="term" value="F:lipid binding"/>
    <property type="evidence" value="ECO:0007669"/>
    <property type="project" value="UniProtKB-KW"/>
</dbReference>
<comment type="similarity">
    <text evidence="7 10">Belongs to the DnaA family.</text>
</comment>
<evidence type="ECO:0000256" key="9">
    <source>
        <dbReference type="RuleBase" id="RU000577"/>
    </source>
</evidence>
<evidence type="ECO:0000313" key="13">
    <source>
        <dbReference type="Proteomes" id="UP000603434"/>
    </source>
</evidence>
<feature type="binding site" evidence="7">
    <location>
        <position position="160"/>
    </location>
    <ligand>
        <name>ATP</name>
        <dbReference type="ChEBI" id="CHEBI:30616"/>
    </ligand>
</feature>
<comment type="caution">
    <text evidence="12">The sequence shown here is derived from an EMBL/GenBank/DDBJ whole genome shotgun (WGS) entry which is preliminary data.</text>
</comment>
<dbReference type="InterPro" id="IPR020591">
    <property type="entry name" value="Chromosome_initiator_DnaA-like"/>
</dbReference>
<dbReference type="SUPFAM" id="SSF52540">
    <property type="entry name" value="P-loop containing nucleoside triphosphate hydrolases"/>
    <property type="match status" value="1"/>
</dbReference>
<dbReference type="Gene3D" id="1.10.1750.10">
    <property type="match status" value="1"/>
</dbReference>
<dbReference type="GO" id="GO:0005886">
    <property type="term" value="C:plasma membrane"/>
    <property type="evidence" value="ECO:0007669"/>
    <property type="project" value="TreeGrafter"/>
</dbReference>
<dbReference type="Proteomes" id="UP000603434">
    <property type="component" value="Unassembled WGS sequence"/>
</dbReference>
<dbReference type="InterPro" id="IPR010921">
    <property type="entry name" value="Trp_repressor/repl_initiator"/>
</dbReference>
<gene>
    <name evidence="7 12" type="primary">dnaA</name>
    <name evidence="12" type="ORF">H8E23_07640</name>
</gene>
<evidence type="ECO:0000256" key="6">
    <source>
        <dbReference type="ARBA" id="ARBA00023125"/>
    </source>
</evidence>
<dbReference type="GO" id="GO:0006270">
    <property type="term" value="P:DNA replication initiation"/>
    <property type="evidence" value="ECO:0007669"/>
    <property type="project" value="UniProtKB-UniRule"/>
</dbReference>
<feature type="binding site" evidence="7">
    <location>
        <position position="162"/>
    </location>
    <ligand>
        <name>ATP</name>
        <dbReference type="ChEBI" id="CHEBI:30616"/>
    </ligand>
</feature>
<dbReference type="Pfam" id="PF00308">
    <property type="entry name" value="Bac_DnaA"/>
    <property type="match status" value="1"/>
</dbReference>
<feature type="region of interest" description="Domain I, interacts with DnaA modulators" evidence="7">
    <location>
        <begin position="1"/>
        <end position="88"/>
    </location>
</feature>
<comment type="subcellular location">
    <subcellularLocation>
        <location evidence="7">Cytoplasm</location>
    </subcellularLocation>
</comment>
<dbReference type="GO" id="GO:0006275">
    <property type="term" value="P:regulation of DNA replication"/>
    <property type="evidence" value="ECO:0007669"/>
    <property type="project" value="UniProtKB-UniRule"/>
</dbReference>
<feature type="region of interest" description="Domain IV, binds dsDNA" evidence="7">
    <location>
        <begin position="332"/>
        <end position="452"/>
    </location>
</feature>
<dbReference type="Pfam" id="PF08299">
    <property type="entry name" value="Bac_DnaA_C"/>
    <property type="match status" value="1"/>
</dbReference>
<proteinExistence type="inferred from homology"/>
<evidence type="ECO:0000256" key="3">
    <source>
        <dbReference type="ARBA" id="ARBA00022741"/>
    </source>
</evidence>
<dbReference type="InterPro" id="IPR013317">
    <property type="entry name" value="DnaA_dom"/>
</dbReference>
<dbReference type="Gene3D" id="3.40.50.300">
    <property type="entry name" value="P-loop containing nucleotide triphosphate hydrolases"/>
    <property type="match status" value="1"/>
</dbReference>
<dbReference type="SUPFAM" id="SSF48295">
    <property type="entry name" value="TrpR-like"/>
    <property type="match status" value="1"/>
</dbReference>
<comment type="caution">
    <text evidence="7">Lacks conserved residue(s) required for the propagation of feature annotation.</text>
</comment>
<dbReference type="NCBIfam" id="TIGR00362">
    <property type="entry name" value="DnaA"/>
    <property type="match status" value="1"/>
</dbReference>
<evidence type="ECO:0000256" key="7">
    <source>
        <dbReference type="HAMAP-Rule" id="MF_00377"/>
    </source>
</evidence>
<evidence type="ECO:0000313" key="12">
    <source>
        <dbReference type="EMBL" id="MBC8361253.1"/>
    </source>
</evidence>
<dbReference type="SMART" id="SM00760">
    <property type="entry name" value="Bac_DnaA_C"/>
    <property type="match status" value="1"/>
</dbReference>
<dbReference type="InterPro" id="IPR027417">
    <property type="entry name" value="P-loop_NTPase"/>
</dbReference>
<evidence type="ECO:0000256" key="8">
    <source>
        <dbReference type="NCBIfam" id="TIGR00362"/>
    </source>
</evidence>
<dbReference type="GO" id="GO:0003688">
    <property type="term" value="F:DNA replication origin binding"/>
    <property type="evidence" value="ECO:0007669"/>
    <property type="project" value="UniProtKB-UniRule"/>
</dbReference>
<keyword evidence="6 7" id="KW-0238">DNA-binding</keyword>
<evidence type="ECO:0000256" key="5">
    <source>
        <dbReference type="ARBA" id="ARBA00023121"/>
    </source>
</evidence>
<keyword evidence="5 7" id="KW-0446">Lipid-binding</keyword>
<evidence type="ECO:0000256" key="10">
    <source>
        <dbReference type="RuleBase" id="RU004227"/>
    </source>
</evidence>
<dbReference type="AlphaFoldDB" id="A0A8J6TM14"/>
<comment type="subunit">
    <text evidence="7">Oligomerizes as a right-handed, spiral filament on DNA at oriC.</text>
</comment>
<comment type="domain">
    <text evidence="7">Domain I is involved in oligomerization and binding regulators, domain II is flexibile and of varying length in different bacteria, domain III forms the AAA+ region, while domain IV binds dsDNA.</text>
</comment>
<reference evidence="12 13" key="1">
    <citation type="submission" date="2020-08" db="EMBL/GenBank/DDBJ databases">
        <title>Bridging the membrane lipid divide: bacteria of the FCB group superphylum have the potential to synthesize archaeal ether lipids.</title>
        <authorList>
            <person name="Villanueva L."/>
            <person name="Von Meijenfeldt F.A.B."/>
            <person name="Westbye A.B."/>
            <person name="Yadav S."/>
            <person name="Hopmans E.C."/>
            <person name="Dutilh B.E."/>
            <person name="Sinninghe Damste J.S."/>
        </authorList>
    </citation>
    <scope>NUCLEOTIDE SEQUENCE [LARGE SCALE GENOMIC DNA]</scope>
    <source>
        <strain evidence="12">NIOZ-UU30</strain>
    </source>
</reference>
<dbReference type="Gene3D" id="1.10.8.60">
    <property type="match status" value="1"/>
</dbReference>
<feature type="domain" description="Chromosomal replication initiator DnaA C-terminal" evidence="11">
    <location>
        <begin position="358"/>
        <end position="426"/>
    </location>
</feature>
<evidence type="ECO:0000256" key="1">
    <source>
        <dbReference type="ARBA" id="ARBA00022490"/>
    </source>
</evidence>
<dbReference type="InterPro" id="IPR024633">
    <property type="entry name" value="DnaA_N_dom"/>
</dbReference>
<keyword evidence="1 7" id="KW-0963">Cytoplasm</keyword>
<keyword evidence="4 7" id="KW-0067">ATP-binding</keyword>
<dbReference type="CDD" id="cd06571">
    <property type="entry name" value="Bac_DnaA_C"/>
    <property type="match status" value="1"/>
</dbReference>
<dbReference type="Gene3D" id="3.30.300.180">
    <property type="match status" value="1"/>
</dbReference>
<protein>
    <recommendedName>
        <fullName evidence="7 8">Chromosomal replication initiator protein DnaA</fullName>
    </recommendedName>
</protein>
<evidence type="ECO:0000256" key="4">
    <source>
        <dbReference type="ARBA" id="ARBA00022840"/>
    </source>
</evidence>
<dbReference type="HAMAP" id="MF_00377">
    <property type="entry name" value="DnaA_bact"/>
    <property type="match status" value="1"/>
</dbReference>
<dbReference type="InterPro" id="IPR038454">
    <property type="entry name" value="DnaA_N_sf"/>
</dbReference>
<dbReference type="CDD" id="cd00009">
    <property type="entry name" value="AAA"/>
    <property type="match status" value="1"/>
</dbReference>
<keyword evidence="2 7" id="KW-0235">DNA replication</keyword>
<name>A0A8J6TM14_9BACT</name>
<dbReference type="GO" id="GO:0005737">
    <property type="term" value="C:cytoplasm"/>
    <property type="evidence" value="ECO:0007669"/>
    <property type="project" value="UniProtKB-SubCell"/>
</dbReference>
<comment type="function">
    <text evidence="7 9">Plays an essential role in the initiation and regulation of chromosomal replication. ATP-DnaA binds to the origin of replication (oriC) to initiate formation of the DNA replication initiation complex once per cell cycle. Binds the DnaA box (a 9 base pair repeat at the origin) and separates the double-stranded (ds)DNA. Forms a right-handed helical filament on oriC DNA; dsDNA binds to the exterior of the filament while single-stranded (ss)DNA is stabiized in the filament's interior. The ATP-DnaA-oriC complex binds and stabilizes one strand of the AT-rich DNA unwinding element (DUE), permitting loading of DNA polymerase. After initiation quickly degrades to an ADP-DnaA complex that is not apt for DNA replication. Binds acidic phospholipids.</text>
</comment>
<sequence>MKSIWKEVKAAIGLRVPRHSFRMWIEPLELEKCQQDHIVISCPNLFFRKRVLENYGKLIEAEIHRVAGTACGYSIEVSRENEVSREKNVSRSTTDINLQLPLPNVGVRPHNGRLLRKDFTFDQFVVGSNNDFAYSASLSLASRKDTQQNSLLLLSNTGMGKSHLSQAVGHYILSEHPSDRVYYMTAEDFSNEMVQAFRHDAINAFKTKYRNGCDVLLLEDVHYLSGKERTQIELAFTLDTLFESGKKMIFSSCYLPADIPKLNDNLRSRLSSSLISNIDPPNFRTRVRILQKKALHNGYKIPEDVMHYLASELTEDVRQLESGLIGVAAKSSLLGVPIDLALAESVVKNIVRQRKKITMDVIKKLVCKYYNLSMEDIVSNSRKQSIVRPRQIAIYLSRMYTDSPLQTIGKSFNRYHATALHSIGTVERAVKADGAVQKQVEFLRRKLESGTY</sequence>